<proteinExistence type="predicted"/>
<accession>A0A7Z7CY94</accession>
<dbReference type="AlphaFoldDB" id="A0A7Z7CY94"/>
<sequence length="36" mass="3799">MASPNATGPWTGVNPRTAVLGMTHQRAPSRAAIPQR</sequence>
<dbReference type="EMBL" id="FOQZ01000003">
    <property type="protein sequence ID" value="SFI57790.1"/>
    <property type="molecule type" value="Genomic_DNA"/>
</dbReference>
<evidence type="ECO:0000313" key="2">
    <source>
        <dbReference type="Proteomes" id="UP000198702"/>
    </source>
</evidence>
<gene>
    <name evidence="1" type="ORF">SAMN04487751_2210</name>
</gene>
<reference evidence="1 2" key="1">
    <citation type="submission" date="2016-10" db="EMBL/GenBank/DDBJ databases">
        <authorList>
            <person name="Varghese N."/>
            <person name="Submissions S."/>
        </authorList>
    </citation>
    <scope>NUCLEOTIDE SEQUENCE [LARGE SCALE GENOMIC DNA]</scope>
    <source>
        <strain evidence="1 2">UNC380MFSha3.1</strain>
    </source>
</reference>
<dbReference type="Proteomes" id="UP000198702">
    <property type="component" value="Unassembled WGS sequence"/>
</dbReference>
<comment type="caution">
    <text evidence="1">The sequence shown here is derived from an EMBL/GenBank/DDBJ whole genome shotgun (WGS) entry which is preliminary data.</text>
</comment>
<name>A0A7Z7CY94_9MICO</name>
<protein>
    <submittedName>
        <fullName evidence="1">Uncharacterized protein</fullName>
    </submittedName>
</protein>
<evidence type="ECO:0000313" key="1">
    <source>
        <dbReference type="EMBL" id="SFI57790.1"/>
    </source>
</evidence>
<organism evidence="1 2">
    <name type="scientific">Microbacterium saccharophilum</name>
    <dbReference type="NCBI Taxonomy" id="1213358"/>
    <lineage>
        <taxon>Bacteria</taxon>
        <taxon>Bacillati</taxon>
        <taxon>Actinomycetota</taxon>
        <taxon>Actinomycetes</taxon>
        <taxon>Micrococcales</taxon>
        <taxon>Microbacteriaceae</taxon>
        <taxon>Microbacterium</taxon>
    </lineage>
</organism>